<reference evidence="1 2" key="1">
    <citation type="submission" date="2017-09" db="EMBL/GenBank/DDBJ databases">
        <title>Large-scale bioinformatics analysis of Bacillus genomes uncovers conserved roles of natural products in bacterial physiology.</title>
        <authorList>
            <consortium name="Agbiome Team Llc"/>
            <person name="Bleich R.M."/>
            <person name="Grubbs K.J."/>
            <person name="Santa Maria K.C."/>
            <person name="Allen S.E."/>
            <person name="Farag S."/>
            <person name="Shank E.A."/>
            <person name="Bowers A."/>
        </authorList>
    </citation>
    <scope>NUCLEOTIDE SEQUENCE [LARGE SCALE GENOMIC DNA]</scope>
    <source>
        <strain evidence="1 2">AFS029838</strain>
    </source>
</reference>
<dbReference type="InterPro" id="IPR046905">
    <property type="entry name" value="ABC-3C_MC1"/>
</dbReference>
<proteinExistence type="predicted"/>
<comment type="caution">
    <text evidence="1">The sequence shown here is derived from an EMBL/GenBank/DDBJ whole genome shotgun (WGS) entry which is preliminary data.</text>
</comment>
<dbReference type="Pfam" id="PF20289">
    <property type="entry name" value="MComp1"/>
    <property type="match status" value="1"/>
</dbReference>
<evidence type="ECO:0000313" key="2">
    <source>
        <dbReference type="Proteomes" id="UP000222503"/>
    </source>
</evidence>
<organism evidence="1 2">
    <name type="scientific">Bacillus wiedmannii</name>
    <dbReference type="NCBI Taxonomy" id="1890302"/>
    <lineage>
        <taxon>Bacteria</taxon>
        <taxon>Bacillati</taxon>
        <taxon>Bacillota</taxon>
        <taxon>Bacilli</taxon>
        <taxon>Bacillales</taxon>
        <taxon>Bacillaceae</taxon>
        <taxon>Bacillus</taxon>
        <taxon>Bacillus cereus group</taxon>
    </lineage>
</organism>
<protein>
    <submittedName>
        <fullName evidence="1">Uncharacterized protein</fullName>
    </submittedName>
</protein>
<sequence>MKLQINEILVEDLTLENELKRNIKCFSCDIQDRNFNLYIFSYEFKDEVDFLENFKTINNSIAFDFQRNLIKEIERWNLYFIAFVNGEVSGQAKNTFEQDKYATRKIVYDGMSNTTIAEKKGVIYKKLFDLELNSREHEQKINSNENEQTLITFLTDAEQKTLEITNKAVANGIKKKSVAENYLKEILNEQKNI</sequence>
<dbReference type="EMBL" id="NUUQ01000022">
    <property type="protein sequence ID" value="PHG59832.1"/>
    <property type="molecule type" value="Genomic_DNA"/>
</dbReference>
<gene>
    <name evidence="1" type="ORF">COI65_16725</name>
</gene>
<accession>A0A2B6UGM7</accession>
<dbReference type="RefSeq" id="WP_098088917.1">
    <property type="nucleotide sequence ID" value="NZ_NUBG01000005.1"/>
</dbReference>
<name>A0A2B6UGM7_9BACI</name>
<evidence type="ECO:0000313" key="1">
    <source>
        <dbReference type="EMBL" id="PHG59832.1"/>
    </source>
</evidence>
<dbReference type="Proteomes" id="UP000222503">
    <property type="component" value="Unassembled WGS sequence"/>
</dbReference>
<dbReference type="AlphaFoldDB" id="A0A2B6UGM7"/>